<proteinExistence type="predicted"/>
<accession>A0AA48WXE9</accession>
<name>A0AA48WXE9_9CAUD</name>
<protein>
    <submittedName>
        <fullName evidence="1">Uncharacterized protein</fullName>
    </submittedName>
</protein>
<keyword evidence="2" id="KW-1185">Reference proteome</keyword>
<dbReference type="EMBL" id="MZ130497">
    <property type="protein sequence ID" value="QWM91122.2"/>
    <property type="molecule type" value="Genomic_DNA"/>
</dbReference>
<evidence type="ECO:0000313" key="2">
    <source>
        <dbReference type="Proteomes" id="UP000828009"/>
    </source>
</evidence>
<sequence length="886" mass="97766">MINFCVEPKKPCRKNPIGELDFKIDKCYSSIYSRLCCHENDSVSHISQEERDEWNGKASNSALLDLQNQLNEITGEGDNSIKKEILIEVSRQIAGAITDLNIEEYAKKKYVDDAISNIDFDQYVTKENADSTYLNKADYIKFDPTNYYTIAQIQKIIEDSTIGKDYPIESFTLEHNELILTQKNGGQFRVALSESVSGGGVDTDYVQQQLLNYIKKNTLSKLIINDKAYSIESGRDIKIPTSGSIDYTKFGYSKSYFKKHPSNSVAPSKPIANRPPEDGSGWVDDAPNQEAGYYIWMTQVFINGNGQYGEYTNPICLTGTAGENAVSYDIKTSTSTINYQDGTMYPNLISVYVVKSNGSQITNITPSNGSGWSFSYSVDGGDTWTTISSDQIQTEGDNGMLFKATNGTIMLNEYVPIVRSGINGLNGVTYSLQLSNISLSYVPADQNYNLQMSCNVNLYKNESAVNSTDTNLYNLYMQINSNDRTTLQYNTDHWDASVNTTVQSKSSTITIYAENKNGAYLTSMTIPVSSSGDKGDPGDGSIGQTFKGSLLRIVGAWASGKKYYDGKRDAENGIFYQDVVLYENMYYVCVNTDTGESDHWVMTPDVATYFQKFAVTENFVADKIIANQAYVKELSSEEVVIMDGDAIVAGMTSSKDPDSKSDLNGKVMNKGDVRIWAGKMQTAGDLTTAYTTIDSNGSIVMQNIQQGKSIKLNPQECSLKIVGPVSVLDDSVTDGTYIPSSDERIELANFEYTIDPDTLCSAIRLIMKSNGMITIDPGDKKISVYSGKDGTGGSIIGCDSIDMYDDGGNLYTRLTGIDIAGHDFVTLTSRYNKKGLHLRRINNASSDDILYILDGLPTSDPKIEGVLWMDSDRTLKVSSRGFGSWK</sequence>
<evidence type="ECO:0000313" key="1">
    <source>
        <dbReference type="EMBL" id="QWM91122.2"/>
    </source>
</evidence>
<gene>
    <name evidence="1" type="primary">gp_76844</name>
</gene>
<reference evidence="1 2" key="1">
    <citation type="submission" date="2021-04" db="EMBL/GenBank/DDBJ databases">
        <authorList>
            <person name="Shkoporov A.N."/>
            <person name="Stockdale S.R."/>
            <person name="Guerin E."/>
            <person name="Ross R.P."/>
            <person name="Hill C."/>
        </authorList>
    </citation>
    <scope>NUCLEOTIDE SEQUENCE [LARGE SCALE GENOMIC DNA]</scope>
    <source>
        <strain evidence="2">cr29_1</strain>
    </source>
</reference>
<organism evidence="1 2">
    <name type="scientific">uncultured phage cr29_1</name>
    <dbReference type="NCBI Taxonomy" id="2986418"/>
    <lineage>
        <taxon>Viruses</taxon>
        <taxon>Duplodnaviria</taxon>
        <taxon>Heunggongvirae</taxon>
        <taxon>Uroviricota</taxon>
        <taxon>Caudoviricetes</taxon>
        <taxon>Crassvirales</taxon>
        <taxon>Suoliviridae</taxon>
        <taxon>Oafivirinae</taxon>
        <taxon>Burzaovirus</taxon>
        <taxon>Burzaovirus intestinihominis</taxon>
    </lineage>
</organism>
<dbReference type="Proteomes" id="UP000828009">
    <property type="component" value="Segment"/>
</dbReference>